<accession>A0AAV6JRP0</accession>
<evidence type="ECO:0000313" key="5">
    <source>
        <dbReference type="Proteomes" id="UP000823749"/>
    </source>
</evidence>
<dbReference type="AlphaFoldDB" id="A0AAV6JRP0"/>
<feature type="region of interest" description="Disordered" evidence="2">
    <location>
        <begin position="193"/>
        <end position="222"/>
    </location>
</feature>
<dbReference type="Proteomes" id="UP000823749">
    <property type="component" value="Chromosome 6"/>
</dbReference>
<dbReference type="EMBL" id="JACTNZ010000006">
    <property type="protein sequence ID" value="KAG5542898.1"/>
    <property type="molecule type" value="Genomic_DNA"/>
</dbReference>
<protein>
    <recommendedName>
        <fullName evidence="3">CCHC-type domain-containing protein</fullName>
    </recommendedName>
</protein>
<dbReference type="PANTHER" id="PTHR35317:SF11">
    <property type="entry name" value="CCHC-TYPE DOMAIN-CONTAINING PROTEIN"/>
    <property type="match status" value="1"/>
</dbReference>
<proteinExistence type="predicted"/>
<dbReference type="InterPro" id="IPR001878">
    <property type="entry name" value="Znf_CCHC"/>
</dbReference>
<feature type="region of interest" description="Disordered" evidence="2">
    <location>
        <begin position="275"/>
        <end position="301"/>
    </location>
</feature>
<dbReference type="Pfam" id="PF14223">
    <property type="entry name" value="Retrotran_gag_2"/>
    <property type="match status" value="1"/>
</dbReference>
<gene>
    <name evidence="4" type="ORF">RHGRI_015853</name>
</gene>
<evidence type="ECO:0000259" key="3">
    <source>
        <dbReference type="SMART" id="SM00343"/>
    </source>
</evidence>
<keyword evidence="5" id="KW-1185">Reference proteome</keyword>
<evidence type="ECO:0000256" key="2">
    <source>
        <dbReference type="SAM" id="MobiDB-lite"/>
    </source>
</evidence>
<organism evidence="4 5">
    <name type="scientific">Rhododendron griersonianum</name>
    <dbReference type="NCBI Taxonomy" id="479676"/>
    <lineage>
        <taxon>Eukaryota</taxon>
        <taxon>Viridiplantae</taxon>
        <taxon>Streptophyta</taxon>
        <taxon>Embryophyta</taxon>
        <taxon>Tracheophyta</taxon>
        <taxon>Spermatophyta</taxon>
        <taxon>Magnoliopsida</taxon>
        <taxon>eudicotyledons</taxon>
        <taxon>Gunneridae</taxon>
        <taxon>Pentapetalae</taxon>
        <taxon>asterids</taxon>
        <taxon>Ericales</taxon>
        <taxon>Ericaceae</taxon>
        <taxon>Ericoideae</taxon>
        <taxon>Rhodoreae</taxon>
        <taxon>Rhododendron</taxon>
    </lineage>
</organism>
<reference evidence="4 5" key="1">
    <citation type="submission" date="2020-08" db="EMBL/GenBank/DDBJ databases">
        <title>Plant Genome Project.</title>
        <authorList>
            <person name="Zhang R.-G."/>
        </authorList>
    </citation>
    <scope>NUCLEOTIDE SEQUENCE [LARGE SCALE GENOMIC DNA]</scope>
    <source>
        <strain evidence="4">WSP0</strain>
        <tissue evidence="4">Leaf</tissue>
    </source>
</reference>
<feature type="domain" description="CCHC-type" evidence="3">
    <location>
        <begin position="481"/>
        <end position="497"/>
    </location>
</feature>
<feature type="compositionally biased region" description="Acidic residues" evidence="2">
    <location>
        <begin position="195"/>
        <end position="207"/>
    </location>
</feature>
<sequence length="598" mass="68295">MNHPSSRTPILDSENFDYWKSRIKAIMRSADEEIWNSVVDGKIVPKLSSELNAKEKAILQANNRALDILFSAVDMTEHRKIANWLTTEFEMIRMDEDETFNQFYSKLISIVNSYETLGEPISPFRVIKKILRSLPERFKTKVTMLQGKRKLSEKSIEEIVGILQTYEADMLQSESHKSKIKSSTKSIAFKSTQIDETDSDCNEDEEFSSGKGKNGGKGPPSRLKCSECHGYGHLADECVNILKRKINFKANITWDDIDSDKFEEEHKDETNLIAFGASLHSRSSDHESSDDSEDGETDEDEGIHEFKEKYNHLYEESVKIAETNLKLVEKYKKSNLELAAVSIQVEELQGSLSTLTFERDQLIKEVEILKEKNKVLFDENIQSVSKINDLQVEYTSANDLFERLNTGSRTLDNILSIQRPTSDKTGLGFYEASSSKTVGGKLNELEPKKVTPKPHSIDTAKNVIGKTHDIKKGSFTNFIPTCHYCKIKGHIKPKCFQLHGYPQGFRHYKNTTKVGSIGNVMTNLVKNKKIKSLWLKPLSENQKNFGKIQTRQIWVKKCDLDCFVAHTTFKARNSHMWNRNSDCSRYMPSNKIGWGMSH</sequence>
<name>A0AAV6JRP0_9ERIC</name>
<dbReference type="PANTHER" id="PTHR35317">
    <property type="entry name" value="OS04G0629600 PROTEIN"/>
    <property type="match status" value="1"/>
</dbReference>
<dbReference type="GO" id="GO:0003676">
    <property type="term" value="F:nucleic acid binding"/>
    <property type="evidence" value="ECO:0007669"/>
    <property type="project" value="InterPro"/>
</dbReference>
<feature type="domain" description="CCHC-type" evidence="3">
    <location>
        <begin position="224"/>
        <end position="240"/>
    </location>
</feature>
<evidence type="ECO:0000256" key="1">
    <source>
        <dbReference type="SAM" id="Coils"/>
    </source>
</evidence>
<dbReference type="SMART" id="SM00343">
    <property type="entry name" value="ZnF_C2HC"/>
    <property type="match status" value="2"/>
</dbReference>
<feature type="compositionally biased region" description="Acidic residues" evidence="2">
    <location>
        <begin position="290"/>
        <end position="301"/>
    </location>
</feature>
<keyword evidence="1" id="KW-0175">Coiled coil</keyword>
<comment type="caution">
    <text evidence="4">The sequence shown here is derived from an EMBL/GenBank/DDBJ whole genome shotgun (WGS) entry which is preliminary data.</text>
</comment>
<evidence type="ECO:0000313" key="4">
    <source>
        <dbReference type="EMBL" id="KAG5542898.1"/>
    </source>
</evidence>
<feature type="coiled-coil region" evidence="1">
    <location>
        <begin position="352"/>
        <end position="379"/>
    </location>
</feature>
<dbReference type="GO" id="GO:0008270">
    <property type="term" value="F:zinc ion binding"/>
    <property type="evidence" value="ECO:0007669"/>
    <property type="project" value="InterPro"/>
</dbReference>